<gene>
    <name evidence="2" type="ORF">MB14_08915</name>
</gene>
<sequence>MDEKSGGRAYYSDEYKLRIIQKVLSGEMSKEGALRKYGIKGHSAITNWMRSFGIHEPLKRRIYLEEPKDSPEGRELSERVKELEKELKLSELKAAAYSKMIDIAEEELSINIRKKLPTKQSGQ</sequence>
<evidence type="ECO:0000256" key="1">
    <source>
        <dbReference type="SAM" id="Coils"/>
    </source>
</evidence>
<dbReference type="EMBL" id="LQZQ01000049">
    <property type="protein sequence ID" value="KYG72159.1"/>
    <property type="molecule type" value="Genomic_DNA"/>
</dbReference>
<dbReference type="STRING" id="279360.MB14_08915"/>
<feature type="coiled-coil region" evidence="1">
    <location>
        <begin position="73"/>
        <end position="100"/>
    </location>
</feature>
<evidence type="ECO:0008006" key="4">
    <source>
        <dbReference type="Google" id="ProtNLM"/>
    </source>
</evidence>
<evidence type="ECO:0000313" key="3">
    <source>
        <dbReference type="Proteomes" id="UP000075583"/>
    </source>
</evidence>
<organism evidence="2 3">
    <name type="scientific">Roseivirga ehrenbergii (strain DSM 102268 / JCM 13514 / KCTC 12282 / NCIMB 14502 / KMM 6017)</name>
    <dbReference type="NCBI Taxonomy" id="279360"/>
    <lineage>
        <taxon>Bacteria</taxon>
        <taxon>Pseudomonadati</taxon>
        <taxon>Bacteroidota</taxon>
        <taxon>Cytophagia</taxon>
        <taxon>Cytophagales</taxon>
        <taxon>Roseivirgaceae</taxon>
        <taxon>Roseivirga</taxon>
    </lineage>
</organism>
<dbReference type="AlphaFoldDB" id="A0A150X099"/>
<comment type="caution">
    <text evidence="2">The sequence shown here is derived from an EMBL/GenBank/DDBJ whole genome shotgun (WGS) entry which is preliminary data.</text>
</comment>
<proteinExistence type="predicted"/>
<dbReference type="InterPro" id="IPR009057">
    <property type="entry name" value="Homeodomain-like_sf"/>
</dbReference>
<dbReference type="RefSeq" id="WP_062593156.1">
    <property type="nucleotide sequence ID" value="NZ_LQZQ01000049.1"/>
</dbReference>
<dbReference type="OrthoDB" id="853599at2"/>
<dbReference type="InterPro" id="IPR036388">
    <property type="entry name" value="WH-like_DNA-bd_sf"/>
</dbReference>
<evidence type="ECO:0000313" key="2">
    <source>
        <dbReference type="EMBL" id="KYG72159.1"/>
    </source>
</evidence>
<accession>A0A150X099</accession>
<dbReference type="SUPFAM" id="SSF46689">
    <property type="entry name" value="Homeodomain-like"/>
    <property type="match status" value="1"/>
</dbReference>
<protein>
    <recommendedName>
        <fullName evidence="4">Transposase</fullName>
    </recommendedName>
</protein>
<dbReference type="Gene3D" id="1.10.10.10">
    <property type="entry name" value="Winged helix-like DNA-binding domain superfamily/Winged helix DNA-binding domain"/>
    <property type="match status" value="1"/>
</dbReference>
<dbReference type="Proteomes" id="UP000075583">
    <property type="component" value="Unassembled WGS sequence"/>
</dbReference>
<reference evidence="2" key="1">
    <citation type="submission" date="2016-01" db="EMBL/GenBank/DDBJ databases">
        <title>Genome sequencing of Roseivirga ehrenbergii KMM 6017.</title>
        <authorList>
            <person name="Selvaratnam C."/>
            <person name="Thevarajoo S."/>
            <person name="Goh K.M."/>
            <person name="Ee R."/>
            <person name="Chan K.-G."/>
            <person name="Chong C.S."/>
        </authorList>
    </citation>
    <scope>NUCLEOTIDE SEQUENCE [LARGE SCALE GENOMIC DNA]</scope>
    <source>
        <strain evidence="2">KMM 6017</strain>
    </source>
</reference>
<keyword evidence="1" id="KW-0175">Coiled coil</keyword>
<name>A0A150X099_ROSEK</name>
<keyword evidence="3" id="KW-1185">Reference proteome</keyword>